<organism evidence="2 3">
    <name type="scientific">Natronoglomus mannanivorans</name>
    <dbReference type="NCBI Taxonomy" id="2979990"/>
    <lineage>
        <taxon>Archaea</taxon>
        <taxon>Methanobacteriati</taxon>
        <taxon>Methanobacteriota</taxon>
        <taxon>Stenosarchaea group</taxon>
        <taxon>Halobacteria</taxon>
        <taxon>Halobacteriales</taxon>
        <taxon>Natrialbaceae</taxon>
        <taxon>Natronoglomus</taxon>
    </lineage>
</organism>
<feature type="compositionally biased region" description="Acidic residues" evidence="1">
    <location>
        <begin position="763"/>
        <end position="788"/>
    </location>
</feature>
<feature type="region of interest" description="Disordered" evidence="1">
    <location>
        <begin position="1322"/>
        <end position="1347"/>
    </location>
</feature>
<feature type="compositionally biased region" description="Basic and acidic residues" evidence="1">
    <location>
        <begin position="660"/>
        <end position="672"/>
    </location>
</feature>
<accession>A0ABT2QAG7</accession>
<feature type="compositionally biased region" description="Acidic residues" evidence="1">
    <location>
        <begin position="649"/>
        <end position="659"/>
    </location>
</feature>
<feature type="compositionally biased region" description="Basic and acidic residues" evidence="1">
    <location>
        <begin position="826"/>
        <end position="835"/>
    </location>
</feature>
<dbReference type="Proteomes" id="UP001320972">
    <property type="component" value="Unassembled WGS sequence"/>
</dbReference>
<comment type="caution">
    <text evidence="2">The sequence shown here is derived from an EMBL/GenBank/DDBJ whole genome shotgun (WGS) entry which is preliminary data.</text>
</comment>
<keyword evidence="3" id="KW-1185">Reference proteome</keyword>
<evidence type="ECO:0000313" key="3">
    <source>
        <dbReference type="Proteomes" id="UP001320972"/>
    </source>
</evidence>
<sequence>MSGNDEGGTGTSYGFYPIVRPGLRPGSDEQFEWEPENGDVGSVDPDTVDAGELGITLTVAGGDENLDVDLDARLFGPGDVTGLDDRTILRQEPSPNADAHPPTQFPLVEFGSAELPWLFSPQRADESGRTHPWLCLVVIDRDRRGVSYEPVGPKSMPIVETPVDELPDPAESWAWAHAQLLGDHVDGAAAAVLEELAEPSTATRSRLISPRNLEAKTRYRACVVPTFEAGRLTGLGRDPADAERAFAWGDDGSVRLPVYHSWTFTCAAEGDFRTLADKLDPQPADDGIGTSFVDVTDPGPPALVKGAVPETDRGVVTVTGALRSPHSPSIGYQDDVGAELRRLLNRTEAVDEELDLGVVGPPLYGQWPARVDRLPETPPEGGDDEWTAEVPRWFDELNGNPTHRGAAGLGTVIVNNLQEELMDEAWNQFDGIAEANAFLARSQLFRDANAVRFDHLANLPDDELLGLTESIHGHVRLETGGTVLDRVETDPDVRGRTRPSFRTLTRSNGPVARRPGVDVERASVLGADGADDGVGSHRFGAGWRPGSGTYWEGIHADDPVATGASLDDDPRFTAAGEREWRCLARADTSAWADATEVPEPVQSPKKPASSSSETGWMSEATMVTEDAKRETVVPATDVDDSTTASETASVEDEFAEPTEGDGRASDTTRDDEPPAWIASFVRTIVERVRATIERLFGSSVGSGRRDSDESRREENEASGERPDEVTDAESIRTDSPHYVGSSPEVGGGVTGPDIGDYLPDPPDQGDDGPDPDPDDDDEDESDDADGETGDGTVGGDDGEETDDGTVGGDEEEETDDGVAEGDSDDDQSKETARDRILSRLDRIERAVRIADGQASDVAGAEPETADEYETVRHRFEMEPSPIECADEALELAQAVTTGLSDVFVEAERTDELHPQFTESEAIQEARRLAIELEALLEVLVRARKALSSDESGAVEVALAPVPDRVATAISIVEWLRDGLGSRDDVGPETDHTRLEQAISGTMDAAAECGILSSVSVDPATIADELRTHLDPEETFRSLAARRLGVDQELLTARATDGARERDALGPVLAAPTFPRPMYEPLAEREPEWFLPGLEEVERNSVMLVKTNPAFIEGYMAGLNHEFARELRWRKFPADRRGTYFRRFWDRTGNPALDPDDPEDMADIAPMHEWREENELGANPPAGGDDGAKLVLLVRGELLQRYPNTTVYATDAIDATGGENSDTGERVPGLPDTEIEAGDDEREDIKFPVFEGTIGSDVTFYGFDLDLEDALYEPYQDEGEAAADRADAGWFFVFEEPAAEPRFGLLDPENEDERLANPGGHVTVAATDPPFDPAQVEDADEERETGVEATDWGRNAAHVAKYTWQQPYRVAIHASTMLEAEGSEE</sequence>
<evidence type="ECO:0000313" key="2">
    <source>
        <dbReference type="EMBL" id="MCU4971928.1"/>
    </source>
</evidence>
<reference evidence="2 3" key="1">
    <citation type="submission" date="2022-09" db="EMBL/GenBank/DDBJ databases">
        <title>Enrichment on poylsaccharides allowed isolation of novel metabolic and taxonomic groups of Haloarchaea.</title>
        <authorList>
            <person name="Sorokin D.Y."/>
            <person name="Elcheninov A.G."/>
            <person name="Khizhniak T.V."/>
            <person name="Kolganova T.V."/>
            <person name="Kublanov I.V."/>
        </authorList>
    </citation>
    <scope>NUCLEOTIDE SEQUENCE [LARGE SCALE GENOMIC DNA]</scope>
    <source>
        <strain evidence="2 3">AArc-m2/3/4</strain>
    </source>
</reference>
<protein>
    <submittedName>
        <fullName evidence="2">Uncharacterized protein</fullName>
    </submittedName>
</protein>
<feature type="region of interest" description="Disordered" evidence="1">
    <location>
        <begin position="1213"/>
        <end position="1235"/>
    </location>
</feature>
<dbReference type="RefSeq" id="WP_338007051.1">
    <property type="nucleotide sequence ID" value="NZ_JAOPKB010000002.1"/>
</dbReference>
<feature type="compositionally biased region" description="Gly residues" evidence="1">
    <location>
        <begin position="1"/>
        <end position="11"/>
    </location>
</feature>
<name>A0ABT2QAG7_9EURY</name>
<gene>
    <name evidence="2" type="ORF">OB955_04145</name>
</gene>
<feature type="region of interest" description="Disordered" evidence="1">
    <location>
        <begin position="1"/>
        <end position="45"/>
    </location>
</feature>
<feature type="region of interest" description="Disordered" evidence="1">
    <location>
        <begin position="693"/>
        <end position="835"/>
    </location>
</feature>
<evidence type="ECO:0000256" key="1">
    <source>
        <dbReference type="SAM" id="MobiDB-lite"/>
    </source>
</evidence>
<feature type="compositionally biased region" description="Basic and acidic residues" evidence="1">
    <location>
        <begin position="703"/>
        <end position="735"/>
    </location>
</feature>
<proteinExistence type="predicted"/>
<dbReference type="EMBL" id="JAOPKB010000002">
    <property type="protein sequence ID" value="MCU4971928.1"/>
    <property type="molecule type" value="Genomic_DNA"/>
</dbReference>
<feature type="region of interest" description="Disordered" evidence="1">
    <location>
        <begin position="591"/>
        <end position="676"/>
    </location>
</feature>
<feature type="compositionally biased region" description="Acidic residues" evidence="1">
    <location>
        <begin position="796"/>
        <end position="825"/>
    </location>
</feature>